<dbReference type="InterPro" id="IPR000866">
    <property type="entry name" value="AhpC/TSA"/>
</dbReference>
<protein>
    <submittedName>
        <fullName evidence="2">Redoxin domain-containing protein</fullName>
    </submittedName>
</protein>
<gene>
    <name evidence="2" type="ORF">EWM59_21760</name>
</gene>
<dbReference type="RefSeq" id="WP_130023366.1">
    <property type="nucleotide sequence ID" value="NZ_SEWF01000043.1"/>
</dbReference>
<dbReference type="SUPFAM" id="SSF52833">
    <property type="entry name" value="Thioredoxin-like"/>
    <property type="match status" value="1"/>
</dbReference>
<dbReference type="OrthoDB" id="645652at2"/>
<organism evidence="2 3">
    <name type="scientific">Emticicia agri</name>
    <dbReference type="NCBI Taxonomy" id="2492393"/>
    <lineage>
        <taxon>Bacteria</taxon>
        <taxon>Pseudomonadati</taxon>
        <taxon>Bacteroidota</taxon>
        <taxon>Cytophagia</taxon>
        <taxon>Cytophagales</taxon>
        <taxon>Leadbetterellaceae</taxon>
        <taxon>Emticicia</taxon>
    </lineage>
</organism>
<reference evidence="2 3" key="1">
    <citation type="submission" date="2019-02" db="EMBL/GenBank/DDBJ databases">
        <title>Bacterial novel species Emticicia sp. 17J42-9 isolated from soil.</title>
        <authorList>
            <person name="Jung H.-Y."/>
        </authorList>
    </citation>
    <scope>NUCLEOTIDE SEQUENCE [LARGE SCALE GENOMIC DNA]</scope>
    <source>
        <strain evidence="2 3">17J42-9</strain>
    </source>
</reference>
<evidence type="ECO:0000313" key="3">
    <source>
        <dbReference type="Proteomes" id="UP000293162"/>
    </source>
</evidence>
<evidence type="ECO:0000313" key="2">
    <source>
        <dbReference type="EMBL" id="RYU93535.1"/>
    </source>
</evidence>
<sequence length="213" mass="24073">MSNYSQKYDTAFWDTEIPVKKNNAKLLPLLTGSKAPDITFNKDMGIWQKVSYRFNYTSATMKSIIDNKPLVISFLSGGWNNYGLKHLKLLKQAYPEIEALGGNLLVIVHASYPDVREMVQYFEIPFNVIADPKNEISEKFGLFSKDVPVWDKVSGISEDVPVPATYVLNQYGHVIYHTIDEDFLHTFSATKVLGAVFAAVNRVPYTANYNYAA</sequence>
<dbReference type="GO" id="GO:0016209">
    <property type="term" value="F:antioxidant activity"/>
    <property type="evidence" value="ECO:0007669"/>
    <property type="project" value="InterPro"/>
</dbReference>
<proteinExistence type="predicted"/>
<dbReference type="InterPro" id="IPR036249">
    <property type="entry name" value="Thioredoxin-like_sf"/>
</dbReference>
<dbReference type="AlphaFoldDB" id="A0A4Q5LVF7"/>
<dbReference type="Proteomes" id="UP000293162">
    <property type="component" value="Unassembled WGS sequence"/>
</dbReference>
<feature type="domain" description="Alkyl hydroperoxide reductase subunit C/ Thiol specific antioxidant" evidence="1">
    <location>
        <begin position="32"/>
        <end position="176"/>
    </location>
</feature>
<dbReference type="Pfam" id="PF00578">
    <property type="entry name" value="AhpC-TSA"/>
    <property type="match status" value="1"/>
</dbReference>
<keyword evidence="3" id="KW-1185">Reference proteome</keyword>
<evidence type="ECO:0000259" key="1">
    <source>
        <dbReference type="Pfam" id="PF00578"/>
    </source>
</evidence>
<name>A0A4Q5LVF7_9BACT</name>
<comment type="caution">
    <text evidence="2">The sequence shown here is derived from an EMBL/GenBank/DDBJ whole genome shotgun (WGS) entry which is preliminary data.</text>
</comment>
<dbReference type="Gene3D" id="3.40.30.10">
    <property type="entry name" value="Glutaredoxin"/>
    <property type="match status" value="1"/>
</dbReference>
<accession>A0A4Q5LVF7</accession>
<dbReference type="EMBL" id="SEWF01000043">
    <property type="protein sequence ID" value="RYU93535.1"/>
    <property type="molecule type" value="Genomic_DNA"/>
</dbReference>
<dbReference type="GO" id="GO:0016491">
    <property type="term" value="F:oxidoreductase activity"/>
    <property type="evidence" value="ECO:0007669"/>
    <property type="project" value="InterPro"/>
</dbReference>